<protein>
    <submittedName>
        <fullName evidence="1">Gp120</fullName>
    </submittedName>
</protein>
<organism evidence="1">
    <name type="scientific">Human immunodeficiency virus type 1</name>
    <name type="common">HIV-1</name>
    <dbReference type="NCBI Taxonomy" id="11676"/>
    <lineage>
        <taxon>Viruses</taxon>
        <taxon>Riboviria</taxon>
        <taxon>Pararnavirae</taxon>
        <taxon>Artverviricota</taxon>
        <taxon>Revtraviricetes</taxon>
        <taxon>Ortervirales</taxon>
        <taxon>Retroviridae</taxon>
        <taxon>Orthoretrovirinae</taxon>
        <taxon>Lentivirus</taxon>
        <taxon>Lentivirus humimdef1</taxon>
    </lineage>
</organism>
<evidence type="ECO:0000313" key="1">
    <source>
        <dbReference type="EMBL" id="AHF61945.1"/>
    </source>
</evidence>
<accession>W0GNZ6</accession>
<dbReference type="EMBL" id="KF426148">
    <property type="protein sequence ID" value="AHF61945.1"/>
    <property type="molecule type" value="Genomic_RNA"/>
</dbReference>
<gene>
    <name evidence="1" type="primary">env</name>
</gene>
<reference evidence="1" key="1">
    <citation type="submission" date="2013-07" db="EMBL/GenBank/DDBJ databases">
        <title>HIV-1 subtype C is not associated with higher risk of heterosexual HIV-1 transmission: a multinational study among African HIV-1 serodiscordant couples.</title>
        <authorList>
            <consortium name="Partners in Prevention HSV/HIV Transmission Study Team"/>
            <person name="Kahle E.M."/>
            <person name="Campbell M.S."/>
            <person name="Lingappa J.R."/>
            <person name="Donnell D."/>
            <person name="Celum C."/>
            <person name="Odondo R."/>
            <person name="Mujugira A."/>
            <person name="Fife K."/>
            <person name="Mugo N.R."/>
            <person name="Kapiga S."/>
            <person name="Mullins J.I."/>
            <person name="Baeten J.M."/>
        </authorList>
    </citation>
    <scope>NUCLEOTIDE SEQUENCE</scope>
    <source>
        <strain evidence="1">ZANP429XXxDDDDDD1pXC2C3NN</strain>
    </source>
</reference>
<proteinExistence type="predicted"/>
<sequence>ELLKAIVLLKFFANCLATSCNWPFHCIPLTIQCACLISPVTSPVA</sequence>
<organismHost>
    <name type="scientific">Homo sapiens</name>
    <name type="common">Human</name>
    <dbReference type="NCBI Taxonomy" id="9606"/>
</organismHost>
<feature type="non-terminal residue" evidence="1">
    <location>
        <position position="1"/>
    </location>
</feature>
<name>W0GNZ6_HV1</name>